<keyword evidence="5" id="KW-1185">Reference proteome</keyword>
<evidence type="ECO:0000313" key="4">
    <source>
        <dbReference type="EMBL" id="MBB3969431.1"/>
    </source>
</evidence>
<dbReference type="Gene3D" id="2.115.10.20">
    <property type="entry name" value="Glycosyl hydrolase domain, family 43"/>
    <property type="match status" value="1"/>
</dbReference>
<evidence type="ECO:0000256" key="1">
    <source>
        <dbReference type="ARBA" id="ARBA00022676"/>
    </source>
</evidence>
<evidence type="ECO:0000256" key="2">
    <source>
        <dbReference type="ARBA" id="ARBA00022679"/>
    </source>
</evidence>
<name>A0ABR6I8Q3_9SPHI</name>
<dbReference type="PIRSF" id="PIRSF016202">
    <property type="entry name" value="PH1107"/>
    <property type="match status" value="1"/>
</dbReference>
<dbReference type="PANTHER" id="PTHR34106:SF5">
    <property type="entry name" value="GLYCOSIDASE"/>
    <property type="match status" value="1"/>
</dbReference>
<dbReference type="InterPro" id="IPR007184">
    <property type="entry name" value="Mannoside_phosphorylase"/>
</dbReference>
<dbReference type="RefSeq" id="WP_308472291.1">
    <property type="nucleotide sequence ID" value="NZ_BMCZ01000002.1"/>
</dbReference>
<dbReference type="InterPro" id="IPR023296">
    <property type="entry name" value="Glyco_hydro_beta-prop_sf"/>
</dbReference>
<keyword evidence="2" id="KW-0808">Transferase</keyword>
<keyword evidence="4" id="KW-0378">Hydrolase</keyword>
<keyword evidence="1" id="KW-0328">Glycosyltransferase</keyword>
<dbReference type="CDD" id="cd18612">
    <property type="entry name" value="GH130_Lin0857-like"/>
    <property type="match status" value="1"/>
</dbReference>
<dbReference type="EMBL" id="JACIEG010000003">
    <property type="protein sequence ID" value="MBB3969431.1"/>
    <property type="molecule type" value="Genomic_DNA"/>
</dbReference>
<comment type="caution">
    <text evidence="4">The sequence shown here is derived from an EMBL/GenBank/DDBJ whole genome shotgun (WGS) entry which is preliminary data.</text>
</comment>
<protein>
    <submittedName>
        <fullName evidence="4">GH43/DUF377 family glycosyl hydrolase</fullName>
    </submittedName>
</protein>
<sequence length="367" mass="40747">MINHCKSSLLNDVSKQSTMADIAKRFSQNPLLSPKDLQPSAKGLHIACLLNPGVFRFNGKVWLLVRVAERPEQSEVHVSFPILTATGETTIMEIALDDSDLIATDARVVRYKGVDYLTTLSHLRLLCSDDGVAFYEPEGYKKLFGNGPLQTFGIEDCRVTFLEDKYYLTFTAVSDSGVGVGMRTTTNWKDFKNYGMILPPHNKDVAIFEEKIKGKYYALHRPSSVDIGGNYIWIAESPDGEHWGNHKCIIKTRGGMWDSGRVGAGAAPIKTEKGWLEIYHGATKEHRYCLGAVLLDLQDPSKVIARTKDPIMEPTEAYETTGFFGHVVFTNGHVVDGDIITIYYGAADEFVCGAKFSIREIYAAMGV</sequence>
<accession>A0ABR6I8Q3</accession>
<comment type="similarity">
    <text evidence="3">Belongs to the glycosyl hydrolase 130 family.</text>
</comment>
<dbReference type="SUPFAM" id="SSF75005">
    <property type="entry name" value="Arabinanase/levansucrase/invertase"/>
    <property type="match status" value="1"/>
</dbReference>
<evidence type="ECO:0000313" key="5">
    <source>
        <dbReference type="Proteomes" id="UP000583101"/>
    </source>
</evidence>
<proteinExistence type="inferred from homology"/>
<gene>
    <name evidence="4" type="ORF">GGR35_002034</name>
</gene>
<dbReference type="PANTHER" id="PTHR34106">
    <property type="entry name" value="GLYCOSIDASE"/>
    <property type="match status" value="1"/>
</dbReference>
<evidence type="ECO:0000256" key="3">
    <source>
        <dbReference type="ARBA" id="ARBA00024356"/>
    </source>
</evidence>
<organism evidence="4 5">
    <name type="scientific">Mucilaginibacter phyllosphaerae</name>
    <dbReference type="NCBI Taxonomy" id="1812349"/>
    <lineage>
        <taxon>Bacteria</taxon>
        <taxon>Pseudomonadati</taxon>
        <taxon>Bacteroidota</taxon>
        <taxon>Sphingobacteriia</taxon>
        <taxon>Sphingobacteriales</taxon>
        <taxon>Sphingobacteriaceae</taxon>
        <taxon>Mucilaginibacter</taxon>
    </lineage>
</organism>
<dbReference type="GO" id="GO:0016787">
    <property type="term" value="F:hydrolase activity"/>
    <property type="evidence" value="ECO:0007669"/>
    <property type="project" value="UniProtKB-KW"/>
</dbReference>
<dbReference type="Pfam" id="PF04041">
    <property type="entry name" value="Glyco_hydro_130"/>
    <property type="match status" value="1"/>
</dbReference>
<dbReference type="Proteomes" id="UP000583101">
    <property type="component" value="Unassembled WGS sequence"/>
</dbReference>
<reference evidence="4 5" key="1">
    <citation type="submission" date="2020-08" db="EMBL/GenBank/DDBJ databases">
        <title>Genomic Encyclopedia of Type Strains, Phase IV (KMG-IV): sequencing the most valuable type-strain genomes for metagenomic binning, comparative biology and taxonomic classification.</title>
        <authorList>
            <person name="Goeker M."/>
        </authorList>
    </citation>
    <scope>NUCLEOTIDE SEQUENCE [LARGE SCALE GENOMIC DNA]</scope>
    <source>
        <strain evidence="4 5">DSM 100995</strain>
    </source>
</reference>